<keyword evidence="9" id="KW-1185">Reference proteome</keyword>
<feature type="transmembrane region" description="Helical" evidence="7">
    <location>
        <begin position="408"/>
        <end position="426"/>
    </location>
</feature>
<dbReference type="Gene3D" id="1.20.1250.20">
    <property type="entry name" value="MFS general substrate transporter like domains"/>
    <property type="match status" value="1"/>
</dbReference>
<dbReference type="PANTHER" id="PTHR31585:SF0">
    <property type="entry name" value="FOLATE-BIOPTERIN TRANSPORTER 1, CHLOROPLASTIC"/>
    <property type="match status" value="1"/>
</dbReference>
<dbReference type="GO" id="GO:0016020">
    <property type="term" value="C:membrane"/>
    <property type="evidence" value="ECO:0007669"/>
    <property type="project" value="UniProtKB-SubCell"/>
</dbReference>
<protein>
    <submittedName>
        <fullName evidence="8">Folate/biopterin transporter BT1</fullName>
    </submittedName>
</protein>
<feature type="transmembrane region" description="Helical" evidence="7">
    <location>
        <begin position="180"/>
        <end position="199"/>
    </location>
</feature>
<evidence type="ECO:0000256" key="7">
    <source>
        <dbReference type="SAM" id="Phobius"/>
    </source>
</evidence>
<evidence type="ECO:0000313" key="8">
    <source>
        <dbReference type="EMBL" id="OAO13492.1"/>
    </source>
</evidence>
<gene>
    <name evidence="8" type="ORF">AV274_4809</name>
</gene>
<dbReference type="Pfam" id="PF03092">
    <property type="entry name" value="BT1"/>
    <property type="match status" value="1"/>
</dbReference>
<evidence type="ECO:0000256" key="2">
    <source>
        <dbReference type="ARBA" id="ARBA00007015"/>
    </source>
</evidence>
<feature type="transmembrane region" description="Helical" evidence="7">
    <location>
        <begin position="368"/>
        <end position="388"/>
    </location>
</feature>
<dbReference type="OrthoDB" id="754047at2759"/>
<name>A0A196SBK2_BLAHN</name>
<dbReference type="SUPFAM" id="SSF103473">
    <property type="entry name" value="MFS general substrate transporter"/>
    <property type="match status" value="1"/>
</dbReference>
<dbReference type="Proteomes" id="UP000078348">
    <property type="component" value="Unassembled WGS sequence"/>
</dbReference>
<evidence type="ECO:0000256" key="5">
    <source>
        <dbReference type="ARBA" id="ARBA00022989"/>
    </source>
</evidence>
<keyword evidence="4 7" id="KW-0812">Transmembrane</keyword>
<feature type="transmembrane region" description="Helical" evidence="7">
    <location>
        <begin position="54"/>
        <end position="72"/>
    </location>
</feature>
<keyword evidence="5 7" id="KW-1133">Transmembrane helix</keyword>
<keyword evidence="6 7" id="KW-0472">Membrane</keyword>
<proteinExistence type="inferred from homology"/>
<dbReference type="EMBL" id="LXWW01000380">
    <property type="protein sequence ID" value="OAO13492.1"/>
    <property type="molecule type" value="Genomic_DNA"/>
</dbReference>
<feature type="transmembrane region" description="Helical" evidence="7">
    <location>
        <begin position="156"/>
        <end position="174"/>
    </location>
</feature>
<evidence type="ECO:0000256" key="3">
    <source>
        <dbReference type="ARBA" id="ARBA00022448"/>
    </source>
</evidence>
<feature type="transmembrane region" description="Helical" evidence="7">
    <location>
        <begin position="269"/>
        <end position="289"/>
    </location>
</feature>
<organism evidence="8 9">
    <name type="scientific">Blastocystis sp. subtype 1 (strain ATCC 50177 / NandII)</name>
    <dbReference type="NCBI Taxonomy" id="478820"/>
    <lineage>
        <taxon>Eukaryota</taxon>
        <taxon>Sar</taxon>
        <taxon>Stramenopiles</taxon>
        <taxon>Bigyra</taxon>
        <taxon>Opalozoa</taxon>
        <taxon>Opalinata</taxon>
        <taxon>Blastocystidae</taxon>
        <taxon>Blastocystis</taxon>
    </lineage>
</organism>
<comment type="subcellular location">
    <subcellularLocation>
        <location evidence="1">Membrane</location>
        <topology evidence="1">Multi-pass membrane protein</topology>
    </subcellularLocation>
</comment>
<evidence type="ECO:0000256" key="4">
    <source>
        <dbReference type="ARBA" id="ARBA00022692"/>
    </source>
</evidence>
<evidence type="ECO:0000256" key="1">
    <source>
        <dbReference type="ARBA" id="ARBA00004141"/>
    </source>
</evidence>
<evidence type="ECO:0000256" key="6">
    <source>
        <dbReference type="ARBA" id="ARBA00023136"/>
    </source>
</evidence>
<comment type="similarity">
    <text evidence="2">Belongs to the major facilitator superfamily. Folate-biopterin transporter (TC 2.A.71) family.</text>
</comment>
<feature type="transmembrane region" description="Helical" evidence="7">
    <location>
        <begin position="84"/>
        <end position="104"/>
    </location>
</feature>
<accession>A0A196SBK2</accession>
<dbReference type="AlphaFoldDB" id="A0A196SBK2"/>
<comment type="caution">
    <text evidence="8">The sequence shown here is derived from an EMBL/GenBank/DDBJ whole genome shotgun (WGS) entry which is preliminary data.</text>
</comment>
<sequence length="465" mass="52667">MSWKNPIDVFWTSSVEPRIFMLYFLAQLGQGLPWTALSLMLTRDIKLDYDQVNSYYAICYVPWSFKLVFGYISDSLPILKHRRIPYFIFYAFVVAAIFITYPFVVHNYMTALIMGVILNTAQCGAQIMIDTLVVERVHAETDDAGRGQSLAMASKTAGTVAATILSLILMLDAFHIPYKWVFALAGVPYIGAAIVAFKIQDRCVTKYSFWETITKGLNLIFCGRRGEGNLAKFRPLFPLILFLLLRSAMPTTATNVYTYLSINVSVKTWQYNTLNISTSIFSLIASFVYNRFLIGKDLAIIIVWTTVASCLTSLLQIYFVTGLFDDPNVHYWVTIIIMDINAFASQLAFIPMLIMASRACPVGYESSMWATFFTFNDIAGTISGSLVATKLTQYYGITYTDFSNLYKYVVTCSMLILVPLLYLFFIRDYFDIVASMPDTTTDLRGGMNLLVNDEMAIKNQNRVYE</sequence>
<dbReference type="InterPro" id="IPR039309">
    <property type="entry name" value="BT1"/>
</dbReference>
<dbReference type="InterPro" id="IPR036259">
    <property type="entry name" value="MFS_trans_sf"/>
</dbReference>
<evidence type="ECO:0000313" key="9">
    <source>
        <dbReference type="Proteomes" id="UP000078348"/>
    </source>
</evidence>
<reference evidence="8 9" key="1">
    <citation type="submission" date="2016-05" db="EMBL/GenBank/DDBJ databases">
        <title>Nuclear genome of Blastocystis sp. subtype 1 NandII.</title>
        <authorList>
            <person name="Gentekaki E."/>
            <person name="Curtis B."/>
            <person name="Stairs C."/>
            <person name="Eme L."/>
            <person name="Herman E."/>
            <person name="Klimes V."/>
            <person name="Arias M.C."/>
            <person name="Elias M."/>
            <person name="Hilliou F."/>
            <person name="Klute M."/>
            <person name="Malik S.-B."/>
            <person name="Pightling A."/>
            <person name="Rachubinski R."/>
            <person name="Salas D."/>
            <person name="Schlacht A."/>
            <person name="Suga H."/>
            <person name="Archibald J."/>
            <person name="Ball S.G."/>
            <person name="Clark G."/>
            <person name="Dacks J."/>
            <person name="Van Der Giezen M."/>
            <person name="Tsaousis A."/>
            <person name="Roger A."/>
        </authorList>
    </citation>
    <scope>NUCLEOTIDE SEQUENCE [LARGE SCALE GENOMIC DNA]</scope>
    <source>
        <strain evidence="9">ATCC 50177 / NandII</strain>
    </source>
</reference>
<feature type="transmembrane region" description="Helical" evidence="7">
    <location>
        <begin position="331"/>
        <end position="356"/>
    </location>
</feature>
<feature type="transmembrane region" description="Helical" evidence="7">
    <location>
        <begin position="20"/>
        <end position="42"/>
    </location>
</feature>
<feature type="transmembrane region" description="Helical" evidence="7">
    <location>
        <begin position="298"/>
        <end position="319"/>
    </location>
</feature>
<dbReference type="PANTHER" id="PTHR31585">
    <property type="entry name" value="FOLATE-BIOPTERIN TRANSPORTER 1, CHLOROPLASTIC"/>
    <property type="match status" value="1"/>
</dbReference>
<keyword evidence="3" id="KW-0813">Transport</keyword>